<gene>
    <name evidence="1" type="ORF">CDAR_271271</name>
</gene>
<sequence length="92" mass="10531">MRLDFYTNGQGFVVVGKLPTVCGLVNVYRSLTAIAKPCVKIIVFTKFKSEYHSCSMHATHCDKWRTRDTNKGCESFSQKAFRKRKKLNPPKS</sequence>
<dbReference type="AlphaFoldDB" id="A0AAV4TFU7"/>
<dbReference type="Proteomes" id="UP001054837">
    <property type="component" value="Unassembled WGS sequence"/>
</dbReference>
<evidence type="ECO:0000313" key="2">
    <source>
        <dbReference type="Proteomes" id="UP001054837"/>
    </source>
</evidence>
<evidence type="ECO:0000313" key="1">
    <source>
        <dbReference type="EMBL" id="GIY43662.1"/>
    </source>
</evidence>
<comment type="caution">
    <text evidence="1">The sequence shown here is derived from an EMBL/GenBank/DDBJ whole genome shotgun (WGS) entry which is preliminary data.</text>
</comment>
<dbReference type="EMBL" id="BPLQ01009371">
    <property type="protein sequence ID" value="GIY43662.1"/>
    <property type="molecule type" value="Genomic_DNA"/>
</dbReference>
<protein>
    <submittedName>
        <fullName evidence="1">Uncharacterized protein</fullName>
    </submittedName>
</protein>
<accession>A0AAV4TFU7</accession>
<proteinExistence type="predicted"/>
<keyword evidence="2" id="KW-1185">Reference proteome</keyword>
<reference evidence="1 2" key="1">
    <citation type="submission" date="2021-06" db="EMBL/GenBank/DDBJ databases">
        <title>Caerostris darwini draft genome.</title>
        <authorList>
            <person name="Kono N."/>
            <person name="Arakawa K."/>
        </authorList>
    </citation>
    <scope>NUCLEOTIDE SEQUENCE [LARGE SCALE GENOMIC DNA]</scope>
</reference>
<name>A0AAV4TFU7_9ARAC</name>
<organism evidence="1 2">
    <name type="scientific">Caerostris darwini</name>
    <dbReference type="NCBI Taxonomy" id="1538125"/>
    <lineage>
        <taxon>Eukaryota</taxon>
        <taxon>Metazoa</taxon>
        <taxon>Ecdysozoa</taxon>
        <taxon>Arthropoda</taxon>
        <taxon>Chelicerata</taxon>
        <taxon>Arachnida</taxon>
        <taxon>Araneae</taxon>
        <taxon>Araneomorphae</taxon>
        <taxon>Entelegynae</taxon>
        <taxon>Araneoidea</taxon>
        <taxon>Araneidae</taxon>
        <taxon>Caerostris</taxon>
    </lineage>
</organism>